<dbReference type="Gene3D" id="1.20.1070.10">
    <property type="entry name" value="Rhodopsin 7-helix transmembrane proteins"/>
    <property type="match status" value="2"/>
</dbReference>
<keyword evidence="7" id="KW-0297">G-protein coupled receptor</keyword>
<evidence type="ECO:0000256" key="3">
    <source>
        <dbReference type="ARBA" id="ARBA00022480"/>
    </source>
</evidence>
<feature type="transmembrane region" description="Helical" evidence="13">
    <location>
        <begin position="395"/>
        <end position="418"/>
    </location>
</feature>
<dbReference type="PANTHER" id="PTHR11394">
    <property type="entry name" value="TASTE RECEPTOR TYPE 2"/>
    <property type="match status" value="1"/>
</dbReference>
<evidence type="ECO:0000313" key="14">
    <source>
        <dbReference type="EMBL" id="KAK7798162.1"/>
    </source>
</evidence>
<evidence type="ECO:0000256" key="10">
    <source>
        <dbReference type="ARBA" id="ARBA00023180"/>
    </source>
</evidence>
<comment type="similarity">
    <text evidence="2 12">Belongs to the G-protein coupled receptor T2R family.</text>
</comment>
<evidence type="ECO:0000256" key="1">
    <source>
        <dbReference type="ARBA" id="ARBA00004141"/>
    </source>
</evidence>
<comment type="subcellular location">
    <subcellularLocation>
        <location evidence="1">Membrane</location>
        <topology evidence="1">Multi-pass membrane protein</topology>
    </subcellularLocation>
</comment>
<evidence type="ECO:0008006" key="16">
    <source>
        <dbReference type="Google" id="ProtNLM"/>
    </source>
</evidence>
<evidence type="ECO:0000256" key="6">
    <source>
        <dbReference type="ARBA" id="ARBA00022989"/>
    </source>
</evidence>
<keyword evidence="9" id="KW-0675">Receptor</keyword>
<dbReference type="SUPFAM" id="SSF81321">
    <property type="entry name" value="Family A G protein-coupled receptor-like"/>
    <property type="match status" value="2"/>
</dbReference>
<keyword evidence="3" id="KW-0919">Taste</keyword>
<feature type="transmembrane region" description="Helical" evidence="13">
    <location>
        <begin position="545"/>
        <end position="565"/>
    </location>
</feature>
<keyword evidence="11" id="KW-0807">Transducer</keyword>
<dbReference type="AlphaFoldDB" id="A0AAW0HAU3"/>
<feature type="transmembrane region" description="Helical" evidence="13">
    <location>
        <begin position="484"/>
        <end position="510"/>
    </location>
</feature>
<keyword evidence="6 13" id="KW-1133">Transmembrane helix</keyword>
<dbReference type="GO" id="GO:0004930">
    <property type="term" value="F:G protein-coupled receptor activity"/>
    <property type="evidence" value="ECO:0007669"/>
    <property type="project" value="UniProtKB-KW"/>
</dbReference>
<feature type="transmembrane region" description="Helical" evidence="13">
    <location>
        <begin position="57"/>
        <end position="79"/>
    </location>
</feature>
<feature type="transmembrane region" description="Helical" evidence="13">
    <location>
        <begin position="355"/>
        <end position="375"/>
    </location>
</feature>
<evidence type="ECO:0000313" key="15">
    <source>
        <dbReference type="Proteomes" id="UP001488838"/>
    </source>
</evidence>
<reference evidence="14 15" key="1">
    <citation type="journal article" date="2023" name="bioRxiv">
        <title>Conserved and derived expression patterns and positive selection on dental genes reveal complex evolutionary context of ever-growing rodent molars.</title>
        <authorList>
            <person name="Calamari Z.T."/>
            <person name="Song A."/>
            <person name="Cohen E."/>
            <person name="Akter M."/>
            <person name="Roy R.D."/>
            <person name="Hallikas O."/>
            <person name="Christensen M.M."/>
            <person name="Li P."/>
            <person name="Marangoni P."/>
            <person name="Jernvall J."/>
            <person name="Klein O.D."/>
        </authorList>
    </citation>
    <scope>NUCLEOTIDE SEQUENCE [LARGE SCALE GENOMIC DNA]</scope>
    <source>
        <strain evidence="14">V071</strain>
    </source>
</reference>
<dbReference type="GO" id="GO:0016020">
    <property type="term" value="C:membrane"/>
    <property type="evidence" value="ECO:0007669"/>
    <property type="project" value="UniProtKB-SubCell"/>
</dbReference>
<accession>A0AAW0HAU3</accession>
<feature type="transmembrane region" description="Helical" evidence="13">
    <location>
        <begin position="238"/>
        <end position="258"/>
    </location>
</feature>
<evidence type="ECO:0000256" key="4">
    <source>
        <dbReference type="ARBA" id="ARBA00022606"/>
    </source>
</evidence>
<proteinExistence type="inferred from homology"/>
<dbReference type="Proteomes" id="UP001488838">
    <property type="component" value="Unassembled WGS sequence"/>
</dbReference>
<evidence type="ECO:0000256" key="5">
    <source>
        <dbReference type="ARBA" id="ARBA00022692"/>
    </source>
</evidence>
<feature type="transmembrane region" description="Helical" evidence="13">
    <location>
        <begin position="130"/>
        <end position="157"/>
    </location>
</feature>
<sequence>TMNNHLWFTSALTLFIEIVTGTLGNGFIALVNIIDWVKRGRISSVDQILTALAISRLSFLLSMLIFMLIFILCPHLFMALEMLMVTKIVWTVNNHLSNWLATCLSVFYFLKVANFSNSFFLYLKWRTKKVVLMTLLLSLIPLFLNIVVTLACIHLWINSSEGIMFYSLRNSTLLSRALLFTNSSHVFLPTASVFMFIPFTVSLVVFILLIFSLCKHIRKMQLNFKRSRDTSTMAHMKALQTGFSFLIIYAVYLLFIVIEISSLGLVENMLIILFEYSSGLAFPTSHSFVLILGNSKLRQAILSMLQWMSGVLKNTFTVILSVEFVIGNFGNIFIAVVNIIDLVKRRKISLMDQILTALAISRIVLLWFVLLNWYLSMLYPGGWINERMIGIINSIWTASYQFSLWFATSLSIFCFFKIANFSNTLFFYFKLRVKKTVRVTLYVSLFLLCLNIIVINLPENTLMTEYKVNKSYNLSLNNRQHSTLWFLFANTMFAFIPFAVSLVTFLLLIFSLWKHLRKMQHSAQGCRDASTTAHIRTLQIMIASLLLYVLFFLSLVTNVWGSLLLEKGMVLLFTQSSRIAFPSVHPCVLIMGNTKLRKASLSVLLWLRCRH</sequence>
<feature type="transmembrane region" description="Helical" evidence="13">
    <location>
        <begin position="439"/>
        <end position="457"/>
    </location>
</feature>
<gene>
    <name evidence="14" type="ORF">U0070_023483</name>
</gene>
<organism evidence="14 15">
    <name type="scientific">Myodes glareolus</name>
    <name type="common">Bank vole</name>
    <name type="synonym">Clethrionomys glareolus</name>
    <dbReference type="NCBI Taxonomy" id="447135"/>
    <lineage>
        <taxon>Eukaryota</taxon>
        <taxon>Metazoa</taxon>
        <taxon>Chordata</taxon>
        <taxon>Craniata</taxon>
        <taxon>Vertebrata</taxon>
        <taxon>Euteleostomi</taxon>
        <taxon>Mammalia</taxon>
        <taxon>Eutheria</taxon>
        <taxon>Euarchontoglires</taxon>
        <taxon>Glires</taxon>
        <taxon>Rodentia</taxon>
        <taxon>Myomorpha</taxon>
        <taxon>Muroidea</taxon>
        <taxon>Cricetidae</taxon>
        <taxon>Arvicolinae</taxon>
        <taxon>Myodes</taxon>
    </lineage>
</organism>
<dbReference type="CDD" id="cd15019">
    <property type="entry name" value="7tm_TAS2R14-like"/>
    <property type="match status" value="2"/>
</dbReference>
<evidence type="ECO:0000256" key="7">
    <source>
        <dbReference type="ARBA" id="ARBA00023040"/>
    </source>
</evidence>
<feature type="transmembrane region" description="Helical" evidence="13">
    <location>
        <begin position="325"/>
        <end position="343"/>
    </location>
</feature>
<keyword evidence="8 13" id="KW-0472">Membrane</keyword>
<evidence type="ECO:0000256" key="12">
    <source>
        <dbReference type="RuleBase" id="RU004423"/>
    </source>
</evidence>
<dbReference type="Pfam" id="PF05296">
    <property type="entry name" value="TAS2R"/>
    <property type="match status" value="1"/>
</dbReference>
<feature type="transmembrane region" description="Helical" evidence="13">
    <location>
        <begin position="99"/>
        <end position="123"/>
    </location>
</feature>
<dbReference type="EMBL" id="JBBHLL010000726">
    <property type="protein sequence ID" value="KAK7798162.1"/>
    <property type="molecule type" value="Genomic_DNA"/>
</dbReference>
<evidence type="ECO:0000256" key="13">
    <source>
        <dbReference type="SAM" id="Phobius"/>
    </source>
</evidence>
<feature type="transmembrane region" description="Helical" evidence="13">
    <location>
        <begin position="12"/>
        <end position="37"/>
    </location>
</feature>
<evidence type="ECO:0000256" key="2">
    <source>
        <dbReference type="ARBA" id="ARBA00007376"/>
    </source>
</evidence>
<dbReference type="PANTHER" id="PTHR11394:SF51">
    <property type="entry name" value="TASTE RECEPTOR TYPE 2 MEMBER 116"/>
    <property type="match status" value="1"/>
</dbReference>
<keyword evidence="5 13" id="KW-0812">Transmembrane</keyword>
<protein>
    <recommendedName>
        <fullName evidence="16">Taste receptor type 2</fullName>
    </recommendedName>
</protein>
<feature type="transmembrane region" description="Helical" evidence="13">
    <location>
        <begin position="193"/>
        <end position="217"/>
    </location>
</feature>
<dbReference type="FunFam" id="1.20.1070.10:FF:000042">
    <property type="entry name" value="Taste receptor type 2 member 7"/>
    <property type="match status" value="2"/>
</dbReference>
<feature type="non-terminal residue" evidence="14">
    <location>
        <position position="1"/>
    </location>
</feature>
<evidence type="ECO:0000256" key="11">
    <source>
        <dbReference type="ARBA" id="ARBA00023224"/>
    </source>
</evidence>
<evidence type="ECO:0000256" key="9">
    <source>
        <dbReference type="ARBA" id="ARBA00023170"/>
    </source>
</evidence>
<keyword evidence="10" id="KW-0325">Glycoprotein</keyword>
<keyword evidence="15" id="KW-1185">Reference proteome</keyword>
<keyword evidence="4" id="KW-0716">Sensory transduction</keyword>
<comment type="caution">
    <text evidence="14">The sequence shown here is derived from an EMBL/GenBank/DDBJ whole genome shotgun (WGS) entry which is preliminary data.</text>
</comment>
<dbReference type="InterPro" id="IPR007960">
    <property type="entry name" value="TAS2R"/>
</dbReference>
<dbReference type="GO" id="GO:0033038">
    <property type="term" value="F:bitter taste receptor activity"/>
    <property type="evidence" value="ECO:0007669"/>
    <property type="project" value="InterPro"/>
</dbReference>
<evidence type="ECO:0000256" key="8">
    <source>
        <dbReference type="ARBA" id="ARBA00023136"/>
    </source>
</evidence>
<name>A0AAW0HAU3_MYOGA</name>